<dbReference type="Pfam" id="PF00724">
    <property type="entry name" value="Oxidored_FMN"/>
    <property type="match status" value="1"/>
</dbReference>
<dbReference type="Gene3D" id="3.20.20.70">
    <property type="entry name" value="Aldolase class I"/>
    <property type="match status" value="1"/>
</dbReference>
<dbReference type="InterPro" id="IPR011032">
    <property type="entry name" value="GroES-like_sf"/>
</dbReference>
<name>A0A9X1S2N7_9MICO</name>
<dbReference type="AlphaFoldDB" id="A0A9X1S2N7"/>
<dbReference type="Gene3D" id="3.40.50.720">
    <property type="entry name" value="NAD(P)-binding Rossmann-like Domain"/>
    <property type="match status" value="1"/>
</dbReference>
<dbReference type="InterPro" id="IPR036291">
    <property type="entry name" value="NAD(P)-bd_dom_sf"/>
</dbReference>
<dbReference type="PANTHER" id="PTHR22893">
    <property type="entry name" value="NADH OXIDOREDUCTASE-RELATED"/>
    <property type="match status" value="1"/>
</dbReference>
<evidence type="ECO:0000256" key="2">
    <source>
        <dbReference type="ARBA" id="ARBA00005979"/>
    </source>
</evidence>
<dbReference type="InterPro" id="IPR001155">
    <property type="entry name" value="OxRdtase_FMN_N"/>
</dbReference>
<comment type="caution">
    <text evidence="5">The sequence shown here is derived from an EMBL/GenBank/DDBJ whole genome shotgun (WGS) entry which is preliminary data.</text>
</comment>
<protein>
    <submittedName>
        <fullName evidence="5">Alcohol dehydrogenase catalytic domain-containing protein</fullName>
    </submittedName>
</protein>
<dbReference type="SUPFAM" id="SSF51395">
    <property type="entry name" value="FMN-linked oxidoreductases"/>
    <property type="match status" value="1"/>
</dbReference>
<comment type="similarity">
    <text evidence="2">Belongs to the NADH:flavin oxidoreductase/NADH oxidase family.</text>
</comment>
<dbReference type="Proteomes" id="UP001139354">
    <property type="component" value="Unassembled WGS sequence"/>
</dbReference>
<evidence type="ECO:0000313" key="6">
    <source>
        <dbReference type="Proteomes" id="UP001139354"/>
    </source>
</evidence>
<keyword evidence="6" id="KW-1185">Reference proteome</keyword>
<reference evidence="5" key="1">
    <citation type="submission" date="2021-04" db="EMBL/GenBank/DDBJ databases">
        <title>Microbacterium tenobrionis sp. nov. and Microbacterium allomyrinae sp. nov., isolated from larvae of Tenobrio molitor and Allomyrina dichotoma, respectively.</title>
        <authorList>
            <person name="Lee S.D."/>
        </authorList>
    </citation>
    <scope>NUCLEOTIDE SEQUENCE</scope>
    <source>
        <strain evidence="5">BWT-G7</strain>
    </source>
</reference>
<dbReference type="PANTHER" id="PTHR22893:SF91">
    <property type="entry name" value="NADPH DEHYDROGENASE 2-RELATED"/>
    <property type="match status" value="1"/>
</dbReference>
<accession>A0A9X1S2N7</accession>
<dbReference type="InterPro" id="IPR020843">
    <property type="entry name" value="ER"/>
</dbReference>
<dbReference type="InterPro" id="IPR013785">
    <property type="entry name" value="Aldolase_TIM"/>
</dbReference>
<dbReference type="GO" id="GO:0005829">
    <property type="term" value="C:cytosol"/>
    <property type="evidence" value="ECO:0007669"/>
    <property type="project" value="UniProtKB-ARBA"/>
</dbReference>
<gene>
    <name evidence="5" type="ORF">KEC57_05315</name>
</gene>
<dbReference type="GO" id="GO:0010181">
    <property type="term" value="F:FMN binding"/>
    <property type="evidence" value="ECO:0007669"/>
    <property type="project" value="InterPro"/>
</dbReference>
<evidence type="ECO:0000256" key="1">
    <source>
        <dbReference type="ARBA" id="ARBA00001917"/>
    </source>
</evidence>
<dbReference type="CDD" id="cd05289">
    <property type="entry name" value="MDR_like_2"/>
    <property type="match status" value="1"/>
</dbReference>
<proteinExistence type="inferred from homology"/>
<dbReference type="Pfam" id="PF13602">
    <property type="entry name" value="ADH_zinc_N_2"/>
    <property type="match status" value="1"/>
</dbReference>
<dbReference type="SUPFAM" id="SSF51735">
    <property type="entry name" value="NAD(P)-binding Rossmann-fold domains"/>
    <property type="match status" value="1"/>
</dbReference>
<sequence>MRAQIIRGYGGPQAFEPVELPDPSAGPGELLVRVAVAAVNPLDWKIRSGALQAMLPTAFPAVLGNEIAGVVESLGAGVTAFAVGDRVVGFTTSGAYGELVVTSADRLTAIPDTLSFEQAATIPTAAETAQRALALIDVRAGERVLVNAAAGSVGSAVVQLLVAADVIVLGAASEANHSYVQSLGATPVRYGEHLITDLAAVAPQGIDAAFDAGGRGFVDQVLLLLPADRIVTIVDFAAAAKGVQVAGGDPFALTAATIAPVLALAAEGRFTTEAAAVLPIDRIAEAHRMSEAGHLRGKILLRVSPRTLWEPVRIGGMQMPYRVALAPMTRSRALADGTPGPLAAEYYAQRAGLGLLITEGTQPSDDGQGYLMTPGIYRPEHVAGWRTVVDAVHARGGHLVIQLMHVGRMSHPDNTSHHRRPIAPSAIAPGVDMFTATGAQPVPVPREMTTDDIAKTIADFRHAARSAVEAGADAVELHAANGYLLHQFLSSNANRRTDPYGGSVEARSRFVVEVATAVADEIGPERVGIRISPGLAIGGVDEGDDVRQQYAHLVRALAPLGLAYLHTFQLFDEELLADLRRAWPGSLLVLRAGRTLETLDQDVIAGLADAVPLGRWALANPDIVERLRAGAPLSDADPTTFYGGGAHGYTDYGRLAA</sequence>
<organism evidence="5 6">
    <name type="scientific">Microbacterium allomyrinae</name>
    <dbReference type="NCBI Taxonomy" id="2830666"/>
    <lineage>
        <taxon>Bacteria</taxon>
        <taxon>Bacillati</taxon>
        <taxon>Actinomycetota</taxon>
        <taxon>Actinomycetes</taxon>
        <taxon>Micrococcales</taxon>
        <taxon>Microbacteriaceae</taxon>
        <taxon>Microbacterium</taxon>
    </lineage>
</organism>
<dbReference type="SMART" id="SM00829">
    <property type="entry name" value="PKS_ER"/>
    <property type="match status" value="1"/>
</dbReference>
<keyword evidence="3" id="KW-0560">Oxidoreductase</keyword>
<dbReference type="GO" id="GO:0016628">
    <property type="term" value="F:oxidoreductase activity, acting on the CH-CH group of donors, NAD or NADP as acceptor"/>
    <property type="evidence" value="ECO:0007669"/>
    <property type="project" value="UniProtKB-ARBA"/>
</dbReference>
<evidence type="ECO:0000259" key="4">
    <source>
        <dbReference type="SMART" id="SM00829"/>
    </source>
</evidence>
<dbReference type="EMBL" id="JAGTTN010000001">
    <property type="protein sequence ID" value="MCC2031602.1"/>
    <property type="molecule type" value="Genomic_DNA"/>
</dbReference>
<feature type="domain" description="Enoyl reductase (ER)" evidence="4">
    <location>
        <begin position="10"/>
        <end position="301"/>
    </location>
</feature>
<comment type="cofactor">
    <cofactor evidence="1">
        <name>FMN</name>
        <dbReference type="ChEBI" id="CHEBI:58210"/>
    </cofactor>
</comment>
<evidence type="ECO:0000313" key="5">
    <source>
        <dbReference type="EMBL" id="MCC2031602.1"/>
    </source>
</evidence>
<dbReference type="Pfam" id="PF08240">
    <property type="entry name" value="ADH_N"/>
    <property type="match status" value="1"/>
</dbReference>
<dbReference type="FunFam" id="3.20.20.70:FF:000059">
    <property type="entry name" value="N-ethylmaleimide reductase, FMN-linked"/>
    <property type="match status" value="1"/>
</dbReference>
<dbReference type="InterPro" id="IPR013154">
    <property type="entry name" value="ADH-like_N"/>
</dbReference>
<dbReference type="Gene3D" id="3.90.180.10">
    <property type="entry name" value="Medium-chain alcohol dehydrogenases, catalytic domain"/>
    <property type="match status" value="1"/>
</dbReference>
<evidence type="ECO:0000256" key="3">
    <source>
        <dbReference type="ARBA" id="ARBA00023002"/>
    </source>
</evidence>
<dbReference type="SUPFAM" id="SSF50129">
    <property type="entry name" value="GroES-like"/>
    <property type="match status" value="1"/>
</dbReference>
<dbReference type="RefSeq" id="WP_308187570.1">
    <property type="nucleotide sequence ID" value="NZ_JAGTTN010000001.1"/>
</dbReference>
<dbReference type="InterPro" id="IPR045247">
    <property type="entry name" value="Oye-like"/>
</dbReference>
<dbReference type="CDD" id="cd02933">
    <property type="entry name" value="OYE_like_FMN"/>
    <property type="match status" value="1"/>
</dbReference>